<evidence type="ECO:0000313" key="3">
    <source>
        <dbReference type="EMBL" id="MFB9994728.1"/>
    </source>
</evidence>
<name>A0ABV6B4P5_9DEIO</name>
<dbReference type="PANTHER" id="PTHR38463">
    <property type="entry name" value="STRESS RESPONSE PROTEIN YSNF"/>
    <property type="match status" value="1"/>
</dbReference>
<organism evidence="3 4">
    <name type="scientific">Deinococcus oregonensis</name>
    <dbReference type="NCBI Taxonomy" id="1805970"/>
    <lineage>
        <taxon>Bacteria</taxon>
        <taxon>Thermotogati</taxon>
        <taxon>Deinococcota</taxon>
        <taxon>Deinococci</taxon>
        <taxon>Deinococcales</taxon>
        <taxon>Deinococcaceae</taxon>
        <taxon>Deinococcus</taxon>
    </lineage>
</organism>
<evidence type="ECO:0000313" key="4">
    <source>
        <dbReference type="Proteomes" id="UP001589733"/>
    </source>
</evidence>
<dbReference type="InterPro" id="IPR011033">
    <property type="entry name" value="PRC_barrel-like_sf"/>
</dbReference>
<reference evidence="3 4" key="1">
    <citation type="submission" date="2024-09" db="EMBL/GenBank/DDBJ databases">
        <authorList>
            <person name="Sun Q."/>
            <person name="Mori K."/>
        </authorList>
    </citation>
    <scope>NUCLEOTIDE SEQUENCE [LARGE SCALE GENOMIC DNA]</scope>
    <source>
        <strain evidence="3 4">JCM 13503</strain>
    </source>
</reference>
<dbReference type="RefSeq" id="WP_380015947.1">
    <property type="nucleotide sequence ID" value="NZ_JBHLYR010000063.1"/>
</dbReference>
<sequence>MARLTPLNQLVKDNAYDLGADAFDPTNLPAYAMNGDKVGTVKGALTDDDGKIRYLMVDVGRWMSSKQVVVPVGLTRVEDDGVYIDSLTREQVADLAPYAEGQEYTSDLQAADERILRGTGSAVPPVTGVDFNYRDDDTDTMFRTPQKLQLLEERLKVNKSRVAAGSVEVSKRVETRQEQINVSLEHEEITIERRAVTDPRPVEGNVTLGAASETIRVDLEAEVAKVSKQAYVTEEIEVGKRTVTEQQTFSETVGREVLDVNKTGEVEINMGGTNVHTTAGRTAVQQAGDAMKDAVDPLDGKIDRR</sequence>
<dbReference type="Gene3D" id="3.90.50.10">
    <property type="entry name" value="Photosynthetic Reaction Center, subunit H, domain 2"/>
    <property type="match status" value="1"/>
</dbReference>
<dbReference type="InterPro" id="IPR052967">
    <property type="entry name" value="Stress_Response_Assoc"/>
</dbReference>
<dbReference type="NCBIfam" id="TIGR02271">
    <property type="entry name" value="YsnF/AvaK domain"/>
    <property type="match status" value="1"/>
</dbReference>
<dbReference type="Pfam" id="PF09557">
    <property type="entry name" value="DUF2382"/>
    <property type="match status" value="1"/>
</dbReference>
<evidence type="ECO:0000259" key="1">
    <source>
        <dbReference type="Pfam" id="PF05239"/>
    </source>
</evidence>
<dbReference type="InterPro" id="IPR019060">
    <property type="entry name" value="DUF2382"/>
</dbReference>
<feature type="domain" description="PRC-barrel" evidence="1">
    <location>
        <begin position="24"/>
        <end position="88"/>
    </location>
</feature>
<dbReference type="Pfam" id="PF05239">
    <property type="entry name" value="PRC"/>
    <property type="match status" value="1"/>
</dbReference>
<proteinExistence type="predicted"/>
<comment type="caution">
    <text evidence="3">The sequence shown here is derived from an EMBL/GenBank/DDBJ whole genome shotgun (WGS) entry which is preliminary data.</text>
</comment>
<dbReference type="InterPro" id="IPR027275">
    <property type="entry name" value="PRC-brl_dom"/>
</dbReference>
<accession>A0ABV6B4P5</accession>
<evidence type="ECO:0000259" key="2">
    <source>
        <dbReference type="Pfam" id="PF09557"/>
    </source>
</evidence>
<dbReference type="EMBL" id="JBHLYR010000063">
    <property type="protein sequence ID" value="MFB9994728.1"/>
    <property type="molecule type" value="Genomic_DNA"/>
</dbReference>
<keyword evidence="4" id="KW-1185">Reference proteome</keyword>
<dbReference type="Proteomes" id="UP001589733">
    <property type="component" value="Unassembled WGS sequence"/>
</dbReference>
<protein>
    <submittedName>
        <fullName evidence="3">PRC and DUF2382 domain-containing protein</fullName>
    </submittedName>
</protein>
<feature type="domain" description="DUF2382" evidence="2">
    <location>
        <begin position="148"/>
        <end position="260"/>
    </location>
</feature>
<dbReference type="InterPro" id="IPR014747">
    <property type="entry name" value="Bac_photo_RC_H_C"/>
</dbReference>
<gene>
    <name evidence="3" type="ORF">ACFFLM_22485</name>
</gene>
<dbReference type="PANTHER" id="PTHR38463:SF1">
    <property type="entry name" value="STRESS RESPONSE PROTEIN YSNF"/>
    <property type="match status" value="1"/>
</dbReference>
<dbReference type="SUPFAM" id="SSF50346">
    <property type="entry name" value="PRC-barrel domain"/>
    <property type="match status" value="1"/>
</dbReference>